<reference evidence="2" key="1">
    <citation type="journal article" date="2017" name="Genome Biol. Evol.">
        <title>The complete genome sequence of the phytopathogenic fungus Sclerotinia sclerotiorum reveals insights into the genome architecture of broad host range pathogens.</title>
        <authorList>
            <person name="Derbyshire M."/>
            <person name="Denton-Giles M."/>
            <person name="Hegedus D."/>
            <person name="Seifbarghy S."/>
            <person name="Rollins J."/>
            <person name="van Kan J."/>
            <person name="Seidl M.F."/>
            <person name="Faino L."/>
            <person name="Mbengue M."/>
            <person name="Navaud O."/>
            <person name="Raffaele S."/>
            <person name="Hammond-Kosack K."/>
            <person name="Heard S."/>
            <person name="Oliver R."/>
        </authorList>
    </citation>
    <scope>NUCLEOTIDE SEQUENCE [LARGE SCALE GENOMIC DNA]</scope>
    <source>
        <strain evidence="2">ATCC 18683 / 1980 / Ss-1</strain>
    </source>
</reference>
<organism evidence="1 2">
    <name type="scientific">Sclerotinia sclerotiorum (strain ATCC 18683 / 1980 / Ss-1)</name>
    <name type="common">White mold</name>
    <name type="synonym">Whetzelinia sclerotiorum</name>
    <dbReference type="NCBI Taxonomy" id="665079"/>
    <lineage>
        <taxon>Eukaryota</taxon>
        <taxon>Fungi</taxon>
        <taxon>Dikarya</taxon>
        <taxon>Ascomycota</taxon>
        <taxon>Pezizomycotina</taxon>
        <taxon>Leotiomycetes</taxon>
        <taxon>Helotiales</taxon>
        <taxon>Sclerotiniaceae</taxon>
        <taxon>Sclerotinia</taxon>
    </lineage>
</organism>
<protein>
    <recommendedName>
        <fullName evidence="3">Prolyl 4-hydroxylase alpha subunit Fe(2+) 2OG dioxygenase domain-containing protein</fullName>
    </recommendedName>
</protein>
<evidence type="ECO:0008006" key="3">
    <source>
        <dbReference type="Google" id="ProtNLM"/>
    </source>
</evidence>
<dbReference type="Gene3D" id="2.60.120.620">
    <property type="entry name" value="q2cbj1_9rhob like domain"/>
    <property type="match status" value="1"/>
</dbReference>
<dbReference type="RefSeq" id="XP_001587631.1">
    <property type="nucleotide sequence ID" value="XM_001587581.1"/>
</dbReference>
<dbReference type="SUPFAM" id="SSF51197">
    <property type="entry name" value="Clavaminate synthase-like"/>
    <property type="match status" value="1"/>
</dbReference>
<dbReference type="VEuPathDB" id="FungiDB:sscle_07g061430"/>
<gene>
    <name evidence="1" type="ORF">sscle_07g061430</name>
</gene>
<dbReference type="AlphaFoldDB" id="A0A1D9Q9S5"/>
<dbReference type="EMBL" id="CP017820">
    <property type="protein sequence ID" value="APA11373.1"/>
    <property type="molecule type" value="Genomic_DNA"/>
</dbReference>
<dbReference type="OrthoDB" id="5282017at2759"/>
<accession>A0A1D9Q9S5</accession>
<name>A0A1D9Q9S5_SCLS1</name>
<sequence length="314" mass="35001">MMTALNVAKDSRPDSEVNSAIKSNWKTTKPIRATEKAFLDLLEGRTPLLHEPEFLSQEDCSKLTNALEPRLTPYLHATGPKLAKVGIAQFEFQAQSEDDLKNRSGNEKQQYFQAVRELGDSHARLAAEVGINAFAKVFDFIKSIAPDDWEVMLATEVLEDETTNGTPATQSYFAGIYRVINNGTPVHCDWAPYDTRTESWSISRVTNQVAVNLCVTPPPANSGGTTVYDLQWSPEALAFRDPESYGYSAGLVDGRKRLDFQPHIGDLYLFNSRNMHEVHPVFSDTGVRRLAMSSFLGVLPPLNEGEKTKLVFWG</sequence>
<evidence type="ECO:0000313" key="1">
    <source>
        <dbReference type="EMBL" id="APA11373.1"/>
    </source>
</evidence>
<dbReference type="OMA" id="TPVHCDW"/>
<proteinExistence type="predicted"/>
<evidence type="ECO:0000313" key="2">
    <source>
        <dbReference type="Proteomes" id="UP000177798"/>
    </source>
</evidence>
<dbReference type="Proteomes" id="UP000177798">
    <property type="component" value="Chromosome 7"/>
</dbReference>
<dbReference type="KEGG" id="ssl:SS1G_11624"/>